<dbReference type="PROSITE" id="PS50902">
    <property type="entry name" value="FLAVODOXIN_LIKE"/>
    <property type="match status" value="1"/>
</dbReference>
<keyword evidence="3" id="KW-1185">Reference proteome</keyword>
<feature type="domain" description="Flavodoxin-like" evidence="1">
    <location>
        <begin position="5"/>
        <end position="158"/>
    </location>
</feature>
<dbReference type="EMBL" id="CP155571">
    <property type="protein sequence ID" value="XFO72148.1"/>
    <property type="molecule type" value="Genomic_DNA"/>
</dbReference>
<dbReference type="PANTHER" id="PTHR39201">
    <property type="entry name" value="EXPORTED PROTEIN-RELATED"/>
    <property type="match status" value="1"/>
</dbReference>
<dbReference type="PANTHER" id="PTHR39201:SF1">
    <property type="entry name" value="FLAVODOXIN-LIKE DOMAIN-CONTAINING PROTEIN"/>
    <property type="match status" value="1"/>
</dbReference>
<proteinExistence type="predicted"/>
<sequence length="158" mass="17310">MNNNILIVYYSHSGNTRKLAKLIEQEIGGMLCELEPEKVYPSDYNTVVEQAKREIQAGFRPVLKTTIKDITTYDQIFIGTPNWWNTIAPPVATFLENCDFSGKTVVPFCTHGGGGAGNIEAAVRKLCPASTVLAGLAIYGNTAKDSQVESWLKKLGVK</sequence>
<organism evidence="2 3">
    <name type="scientific">Sporomusa acidovorans (strain ATCC 49682 / DSM 3132 / Mol)</name>
    <dbReference type="NCBI Taxonomy" id="1123286"/>
    <lineage>
        <taxon>Bacteria</taxon>
        <taxon>Bacillati</taxon>
        <taxon>Bacillota</taxon>
        <taxon>Negativicutes</taxon>
        <taxon>Selenomonadales</taxon>
        <taxon>Sporomusaceae</taxon>
        <taxon>Sporomusa</taxon>
    </lineage>
</organism>
<dbReference type="Proteomes" id="UP000216052">
    <property type="component" value="Chromosome"/>
</dbReference>
<dbReference type="PROSITE" id="PS00201">
    <property type="entry name" value="FLAVODOXIN"/>
    <property type="match status" value="1"/>
</dbReference>
<evidence type="ECO:0000313" key="3">
    <source>
        <dbReference type="Proteomes" id="UP000216052"/>
    </source>
</evidence>
<evidence type="ECO:0000313" key="2">
    <source>
        <dbReference type="EMBL" id="XFO72148.1"/>
    </source>
</evidence>
<reference evidence="2" key="1">
    <citation type="submission" date="2024-05" db="EMBL/GenBank/DDBJ databases">
        <title>Isolation and characterization of Sporomusa carbonis sp. nov., a carboxydotrophic hydrogenogen in the genus of Sporomusa isolated from a charcoal burning pile.</title>
        <authorList>
            <person name="Boeer T."/>
            <person name="Rosenbaum F."/>
            <person name="Eysell L."/>
            <person name="Mueller V."/>
            <person name="Daniel R."/>
            <person name="Poehlein A."/>
        </authorList>
    </citation>
    <scope>NUCLEOTIDE SEQUENCE [LARGE SCALE GENOMIC DNA]</scope>
    <source>
        <strain evidence="2">DSM 3132</strain>
    </source>
</reference>
<evidence type="ECO:0000259" key="1">
    <source>
        <dbReference type="PROSITE" id="PS50902"/>
    </source>
</evidence>
<dbReference type="SUPFAM" id="SSF52218">
    <property type="entry name" value="Flavoproteins"/>
    <property type="match status" value="1"/>
</dbReference>
<dbReference type="InterPro" id="IPR008254">
    <property type="entry name" value="Flavodoxin/NO_synth"/>
</dbReference>
<accession>A0ABZ3J237</accession>
<protein>
    <recommendedName>
        <fullName evidence="1">Flavodoxin-like domain-containing protein</fullName>
    </recommendedName>
</protein>
<dbReference type="Pfam" id="PF12682">
    <property type="entry name" value="Flavodoxin_4"/>
    <property type="match status" value="1"/>
</dbReference>
<name>A0ABZ3J237_SPOA4</name>
<dbReference type="Gene3D" id="3.40.50.360">
    <property type="match status" value="1"/>
</dbReference>
<dbReference type="RefSeq" id="WP_093796528.1">
    <property type="nucleotide sequence ID" value="NZ_CP155571.1"/>
</dbReference>
<dbReference type="InterPro" id="IPR001226">
    <property type="entry name" value="Flavodoxin_CS"/>
</dbReference>
<dbReference type="InterPro" id="IPR029039">
    <property type="entry name" value="Flavoprotein-like_sf"/>
</dbReference>
<gene>
    <name evidence="2" type="ORF">SPACI_021940</name>
</gene>